<comment type="caution">
    <text evidence="2">The sequence shown here is derived from an EMBL/GenBank/DDBJ whole genome shotgun (WGS) entry which is preliminary data.</text>
</comment>
<dbReference type="Proteomes" id="UP001239213">
    <property type="component" value="Unassembled WGS sequence"/>
</dbReference>
<name>A0AAI9Y748_9PEZI</name>
<proteinExistence type="predicted"/>
<evidence type="ECO:0000313" key="2">
    <source>
        <dbReference type="EMBL" id="KAK1481469.1"/>
    </source>
</evidence>
<protein>
    <submittedName>
        <fullName evidence="2">Uncharacterized protein</fullName>
    </submittedName>
</protein>
<sequence length="99" mass="10639">MQGQKYPFRTRPISCAYTSNFLGTSIMYVPGRVMLPPFLLSSSSLPSHLDSASLPVPVRGLLALCHFLCQVRYASSTPQAAESLHSPSTSSPLLASSQP</sequence>
<feature type="region of interest" description="Disordered" evidence="1">
    <location>
        <begin position="80"/>
        <end position="99"/>
    </location>
</feature>
<dbReference type="EMBL" id="MPDP01000101">
    <property type="protein sequence ID" value="KAK1481469.1"/>
    <property type="molecule type" value="Genomic_DNA"/>
</dbReference>
<evidence type="ECO:0000313" key="3">
    <source>
        <dbReference type="Proteomes" id="UP001239213"/>
    </source>
</evidence>
<gene>
    <name evidence="2" type="ORF">CCUS01_04582</name>
</gene>
<reference evidence="2" key="1">
    <citation type="submission" date="2016-11" db="EMBL/GenBank/DDBJ databases">
        <title>The genome sequence of Colletotrichum cuscutae.</title>
        <authorList>
            <person name="Baroncelli R."/>
        </authorList>
    </citation>
    <scope>NUCLEOTIDE SEQUENCE</scope>
    <source>
        <strain evidence="2">IMI 304802</strain>
    </source>
</reference>
<evidence type="ECO:0000256" key="1">
    <source>
        <dbReference type="SAM" id="MobiDB-lite"/>
    </source>
</evidence>
<organism evidence="2 3">
    <name type="scientific">Colletotrichum cuscutae</name>
    <dbReference type="NCBI Taxonomy" id="1209917"/>
    <lineage>
        <taxon>Eukaryota</taxon>
        <taxon>Fungi</taxon>
        <taxon>Dikarya</taxon>
        <taxon>Ascomycota</taxon>
        <taxon>Pezizomycotina</taxon>
        <taxon>Sordariomycetes</taxon>
        <taxon>Hypocreomycetidae</taxon>
        <taxon>Glomerellales</taxon>
        <taxon>Glomerellaceae</taxon>
        <taxon>Colletotrichum</taxon>
        <taxon>Colletotrichum acutatum species complex</taxon>
    </lineage>
</organism>
<accession>A0AAI9Y748</accession>
<dbReference type="AlphaFoldDB" id="A0AAI9Y748"/>
<keyword evidence="3" id="KW-1185">Reference proteome</keyword>